<dbReference type="InterPro" id="IPR004628">
    <property type="entry name" value="Man_deHydtase"/>
</dbReference>
<dbReference type="AlphaFoldDB" id="A0A512TRB9"/>
<dbReference type="NCBIfam" id="TIGR00695">
    <property type="entry name" value="uxuA"/>
    <property type="match status" value="1"/>
</dbReference>
<dbReference type="EMBL" id="BKBC01000055">
    <property type="protein sequence ID" value="GEQ22653.1"/>
    <property type="molecule type" value="Genomic_DNA"/>
</dbReference>
<accession>A0A512TRB9</accession>
<dbReference type="GO" id="GO:0008927">
    <property type="term" value="F:mannonate dehydratase activity"/>
    <property type="evidence" value="ECO:0007669"/>
    <property type="project" value="UniProtKB-UniRule"/>
</dbReference>
<evidence type="ECO:0000256" key="7">
    <source>
        <dbReference type="ARBA" id="ARBA00023211"/>
    </source>
</evidence>
<sequence length="361" mass="41527">MKWGFRWYGAKDSIPLKHFRQVPGTDGVVGTLLNKLPGDVWEIDEIKEFKASIEKEGLELLGIESVAVHDAIKARTKDCDHYIDNYIQTIRNLAACDIHLVCYSFKPIFGWAKTNLKYENPDGSYSLLFDQSVVEHMDASEMFQLINSQSNGFKLPGWEEERLKKFNDLMKMYESITEEDLFDNLSYFLKKVIPVCEEVDVKMGIHPDDPPWEIFNLPRVTKNLEDYKRIINIIDSPYNGVTLCTGSLGANPETDLVKVIHELGHRIQFVHLRNVEFLGKQKFRESAHLSIDGSLDMYALMKALIDVNFDGVIRPDHGRSIWDEIAMPGYGLYDRALGFTYLRGLYEAITKYQKENGLEQK</sequence>
<evidence type="ECO:0000256" key="5">
    <source>
        <dbReference type="ARBA" id="ARBA00012927"/>
    </source>
</evidence>
<comment type="catalytic activity">
    <reaction evidence="1 9">
        <text>D-mannonate = 2-dehydro-3-deoxy-D-gluconate + H2O</text>
        <dbReference type="Rhea" id="RHEA:20097"/>
        <dbReference type="ChEBI" id="CHEBI:15377"/>
        <dbReference type="ChEBI" id="CHEBI:17767"/>
        <dbReference type="ChEBI" id="CHEBI:57990"/>
        <dbReference type="EC" id="4.2.1.8"/>
    </reaction>
</comment>
<evidence type="ECO:0000256" key="2">
    <source>
        <dbReference type="ARBA" id="ARBA00002713"/>
    </source>
</evidence>
<dbReference type="PIRSF" id="PIRSF016049">
    <property type="entry name" value="Man_dehyd"/>
    <property type="match status" value="1"/>
</dbReference>
<comment type="pathway">
    <text evidence="3 9">Carbohydrate metabolism; pentose and glucuronate interconversion.</text>
</comment>
<evidence type="ECO:0000256" key="3">
    <source>
        <dbReference type="ARBA" id="ARBA00004892"/>
    </source>
</evidence>
<dbReference type="HAMAP" id="MF_00106">
    <property type="entry name" value="UxuA"/>
    <property type="match status" value="1"/>
</dbReference>
<comment type="function">
    <text evidence="2 9">Catalyzes the dehydration of D-mannonate.</text>
</comment>
<dbReference type="InterPro" id="IPR036237">
    <property type="entry name" value="Xyl_isomerase-like_sf"/>
</dbReference>
<dbReference type="SUPFAM" id="SSF51658">
    <property type="entry name" value="Xylose isomerase-like"/>
    <property type="match status" value="1"/>
</dbReference>
<evidence type="ECO:0000256" key="4">
    <source>
        <dbReference type="ARBA" id="ARBA00007389"/>
    </source>
</evidence>
<dbReference type="NCBIfam" id="NF003027">
    <property type="entry name" value="PRK03906.1"/>
    <property type="match status" value="1"/>
</dbReference>
<comment type="similarity">
    <text evidence="4 9">Belongs to the mannonate dehydratase family.</text>
</comment>
<comment type="cofactor">
    <cofactor evidence="9">
        <name>Fe(2+)</name>
        <dbReference type="ChEBI" id="CHEBI:29033"/>
    </cofactor>
    <cofactor evidence="9">
        <name>Mn(2+)</name>
        <dbReference type="ChEBI" id="CHEBI:29035"/>
    </cofactor>
</comment>
<gene>
    <name evidence="10" type="primary">uxuA2</name>
    <name evidence="9" type="synonym">uxuA</name>
    <name evidence="10" type="ORF">CBU02nite_31590</name>
</gene>
<dbReference type="PANTHER" id="PTHR30387">
    <property type="entry name" value="MANNONATE DEHYDRATASE"/>
    <property type="match status" value="1"/>
</dbReference>
<dbReference type="Pfam" id="PF03786">
    <property type="entry name" value="UxuA"/>
    <property type="match status" value="1"/>
</dbReference>
<keyword evidence="6 9" id="KW-0408">Iron</keyword>
<dbReference type="PANTHER" id="PTHR30387:SF2">
    <property type="entry name" value="MANNONATE DEHYDRATASE"/>
    <property type="match status" value="1"/>
</dbReference>
<evidence type="ECO:0000313" key="11">
    <source>
        <dbReference type="Proteomes" id="UP000321089"/>
    </source>
</evidence>
<keyword evidence="8 9" id="KW-0456">Lyase</keyword>
<organism evidence="10 11">
    <name type="scientific">Clostridium butyricum</name>
    <dbReference type="NCBI Taxonomy" id="1492"/>
    <lineage>
        <taxon>Bacteria</taxon>
        <taxon>Bacillati</taxon>
        <taxon>Bacillota</taxon>
        <taxon>Clostridia</taxon>
        <taxon>Eubacteriales</taxon>
        <taxon>Clostridiaceae</taxon>
        <taxon>Clostridium</taxon>
    </lineage>
</organism>
<evidence type="ECO:0000313" key="10">
    <source>
        <dbReference type="EMBL" id="GEQ22653.1"/>
    </source>
</evidence>
<evidence type="ECO:0000256" key="9">
    <source>
        <dbReference type="HAMAP-Rule" id="MF_00106"/>
    </source>
</evidence>
<name>A0A512TRB9_CLOBU</name>
<keyword evidence="7 9" id="KW-0464">Manganese</keyword>
<dbReference type="UniPathway" id="UPA00246"/>
<evidence type="ECO:0000256" key="8">
    <source>
        <dbReference type="ARBA" id="ARBA00023239"/>
    </source>
</evidence>
<dbReference type="GO" id="GO:0042840">
    <property type="term" value="P:D-glucuronate catabolic process"/>
    <property type="evidence" value="ECO:0007669"/>
    <property type="project" value="TreeGrafter"/>
</dbReference>
<comment type="caution">
    <text evidence="10">The sequence shown here is derived from an EMBL/GenBank/DDBJ whole genome shotgun (WGS) entry which is preliminary data.</text>
</comment>
<evidence type="ECO:0000256" key="6">
    <source>
        <dbReference type="ARBA" id="ARBA00023004"/>
    </source>
</evidence>
<dbReference type="EC" id="4.2.1.8" evidence="5 9"/>
<dbReference type="GO" id="GO:0008198">
    <property type="term" value="F:ferrous iron binding"/>
    <property type="evidence" value="ECO:0007669"/>
    <property type="project" value="TreeGrafter"/>
</dbReference>
<evidence type="ECO:0000256" key="1">
    <source>
        <dbReference type="ARBA" id="ARBA00001794"/>
    </source>
</evidence>
<protein>
    <recommendedName>
        <fullName evidence="5 9">Mannonate dehydratase</fullName>
        <ecNumber evidence="5 9">4.2.1.8</ecNumber>
    </recommendedName>
    <alternativeName>
        <fullName evidence="9">D-mannonate hydro-lyase</fullName>
    </alternativeName>
</protein>
<reference evidence="10 11" key="1">
    <citation type="submission" date="2019-07" db="EMBL/GenBank/DDBJ databases">
        <title>Whole genome shotgun sequence of Clostridium butyricum NBRC 3858.</title>
        <authorList>
            <person name="Hosoyama A."/>
            <person name="Uohara A."/>
            <person name="Ohji S."/>
            <person name="Ichikawa N."/>
        </authorList>
    </citation>
    <scope>NUCLEOTIDE SEQUENCE [LARGE SCALE GENOMIC DNA]</scope>
    <source>
        <strain evidence="10 11">NBRC 3858</strain>
    </source>
</reference>
<dbReference type="GO" id="GO:0030145">
    <property type="term" value="F:manganese ion binding"/>
    <property type="evidence" value="ECO:0007669"/>
    <property type="project" value="TreeGrafter"/>
</dbReference>
<proteinExistence type="inferred from homology"/>
<dbReference type="RefSeq" id="WP_146868992.1">
    <property type="nucleotide sequence ID" value="NZ_BKBC01000055.1"/>
</dbReference>
<dbReference type="Gene3D" id="3.20.20.150">
    <property type="entry name" value="Divalent-metal-dependent TIM barrel enzymes"/>
    <property type="match status" value="1"/>
</dbReference>
<dbReference type="Proteomes" id="UP000321089">
    <property type="component" value="Unassembled WGS sequence"/>
</dbReference>